<evidence type="ECO:0000256" key="10">
    <source>
        <dbReference type="PIRSR" id="PIRSR001589-2"/>
    </source>
</evidence>
<feature type="binding site" evidence="10">
    <location>
        <begin position="376"/>
        <end position="377"/>
    </location>
    <ligand>
        <name>ATP</name>
        <dbReference type="ChEBI" id="CHEBI:30616"/>
    </ligand>
</feature>
<dbReference type="GO" id="GO:0004066">
    <property type="term" value="F:asparagine synthase (glutamine-hydrolyzing) activity"/>
    <property type="evidence" value="ECO:0007669"/>
    <property type="project" value="UniProtKB-EC"/>
</dbReference>
<dbReference type="Gene3D" id="3.60.20.10">
    <property type="entry name" value="Glutamine Phosphoribosylpyrophosphate, subunit 1, domain 1"/>
    <property type="match status" value="1"/>
</dbReference>
<feature type="binding site" evidence="10">
    <location>
        <position position="293"/>
    </location>
    <ligand>
        <name>ATP</name>
        <dbReference type="ChEBI" id="CHEBI:30616"/>
    </ligand>
</feature>
<dbReference type="CDD" id="cd01991">
    <property type="entry name" value="Asn_synthase_B_C"/>
    <property type="match status" value="1"/>
</dbReference>
<dbReference type="SUPFAM" id="SSF56235">
    <property type="entry name" value="N-terminal nucleophile aminohydrolases (Ntn hydrolases)"/>
    <property type="match status" value="1"/>
</dbReference>
<dbReference type="AlphaFoldDB" id="A0A3T0D4T5"/>
<evidence type="ECO:0000313" key="14">
    <source>
        <dbReference type="Proteomes" id="UP000282930"/>
    </source>
</evidence>
<dbReference type="GO" id="GO:0006529">
    <property type="term" value="P:asparagine biosynthetic process"/>
    <property type="evidence" value="ECO:0007669"/>
    <property type="project" value="UniProtKB-KW"/>
</dbReference>
<dbReference type="InterPro" id="IPR014729">
    <property type="entry name" value="Rossmann-like_a/b/a_fold"/>
</dbReference>
<evidence type="ECO:0000256" key="1">
    <source>
        <dbReference type="ARBA" id="ARBA00005187"/>
    </source>
</evidence>
<feature type="site" description="Important for beta-aspartyl-AMP intermediate formation" evidence="11">
    <location>
        <position position="378"/>
    </location>
</feature>
<evidence type="ECO:0000256" key="6">
    <source>
        <dbReference type="ARBA" id="ARBA00022888"/>
    </source>
</evidence>
<dbReference type="KEGG" id="ccha:ELD05_04995"/>
<dbReference type="GO" id="GO:0005524">
    <property type="term" value="F:ATP binding"/>
    <property type="evidence" value="ECO:0007669"/>
    <property type="project" value="UniProtKB-KW"/>
</dbReference>
<dbReference type="RefSeq" id="WP_127351586.1">
    <property type="nucleotide sequence ID" value="NZ_CP034791.1"/>
</dbReference>
<dbReference type="InterPro" id="IPR033738">
    <property type="entry name" value="AsnB_N"/>
</dbReference>
<dbReference type="Gene3D" id="3.40.50.620">
    <property type="entry name" value="HUPs"/>
    <property type="match status" value="1"/>
</dbReference>
<name>A0A3T0D4T5_9FIRM</name>
<dbReference type="PANTHER" id="PTHR43284">
    <property type="entry name" value="ASPARAGINE SYNTHETASE (GLUTAMINE-HYDROLYZING)"/>
    <property type="match status" value="1"/>
</dbReference>
<keyword evidence="6 9" id="KW-0061">Asparagine biosynthesis</keyword>
<feature type="active site" description="For GATase activity" evidence="9">
    <location>
        <position position="2"/>
    </location>
</feature>
<dbReference type="Proteomes" id="UP000282930">
    <property type="component" value="Chromosome"/>
</dbReference>
<evidence type="ECO:0000256" key="4">
    <source>
        <dbReference type="ARBA" id="ARBA00022741"/>
    </source>
</evidence>
<dbReference type="EC" id="6.3.5.4" evidence="3"/>
<reference evidence="13 14" key="1">
    <citation type="submission" date="2018-12" db="EMBL/GenBank/DDBJ databases">
        <title>Genome sequence from the cellulolytic species, Caldicellulosiruptor changbaiensis.</title>
        <authorList>
            <person name="Blumer-Schuette S.E."/>
            <person name="Mendoza C."/>
        </authorList>
    </citation>
    <scope>NUCLEOTIDE SEQUENCE [LARGE SCALE GENOMIC DNA]</scope>
    <source>
        <strain evidence="13 14">CBS-Z</strain>
    </source>
</reference>
<keyword evidence="13" id="KW-0436">Ligase</keyword>
<evidence type="ECO:0000259" key="12">
    <source>
        <dbReference type="PROSITE" id="PS51278"/>
    </source>
</evidence>
<feature type="domain" description="Glutamine amidotransferase type-2" evidence="12">
    <location>
        <begin position="2"/>
        <end position="216"/>
    </location>
</feature>
<comment type="catalytic activity">
    <reaction evidence="8">
        <text>L-aspartate + L-glutamine + ATP + H2O = L-asparagine + L-glutamate + AMP + diphosphate + H(+)</text>
        <dbReference type="Rhea" id="RHEA:12228"/>
        <dbReference type="ChEBI" id="CHEBI:15377"/>
        <dbReference type="ChEBI" id="CHEBI:15378"/>
        <dbReference type="ChEBI" id="CHEBI:29985"/>
        <dbReference type="ChEBI" id="CHEBI:29991"/>
        <dbReference type="ChEBI" id="CHEBI:30616"/>
        <dbReference type="ChEBI" id="CHEBI:33019"/>
        <dbReference type="ChEBI" id="CHEBI:58048"/>
        <dbReference type="ChEBI" id="CHEBI:58359"/>
        <dbReference type="ChEBI" id="CHEBI:456215"/>
        <dbReference type="EC" id="6.3.5.4"/>
    </reaction>
</comment>
<dbReference type="EMBL" id="CP034791">
    <property type="protein sequence ID" value="AZT90060.1"/>
    <property type="molecule type" value="Genomic_DNA"/>
</dbReference>
<keyword evidence="5 10" id="KW-0067">ATP-binding</keyword>
<accession>A0A3T0D4T5</accession>
<dbReference type="InterPro" id="IPR001962">
    <property type="entry name" value="Asn_synthase"/>
</dbReference>
<dbReference type="InterPro" id="IPR029055">
    <property type="entry name" value="Ntn_hydrolases_N"/>
</dbReference>
<proteinExistence type="inferred from homology"/>
<keyword evidence="14" id="KW-1185">Reference proteome</keyword>
<dbReference type="Pfam" id="PF13537">
    <property type="entry name" value="GATase_7"/>
    <property type="match status" value="1"/>
</dbReference>
<dbReference type="NCBIfam" id="TIGR01536">
    <property type="entry name" value="asn_synth_AEB"/>
    <property type="match status" value="1"/>
</dbReference>
<feature type="binding site" evidence="10">
    <location>
        <position position="102"/>
    </location>
    <ligand>
        <name>L-glutamine</name>
        <dbReference type="ChEBI" id="CHEBI:58359"/>
    </ligand>
</feature>
<keyword evidence="9" id="KW-0028">Amino-acid biosynthesis</keyword>
<dbReference type="Pfam" id="PF00733">
    <property type="entry name" value="Asn_synthase"/>
    <property type="match status" value="1"/>
</dbReference>
<sequence length="610" mass="70683">MCGISGWVCYWKDISNCDDIIKNMADALLHRGPDEGGFYLSKNALLGHRRLTIIDPEGGKQPMVKEYNNQKYIVVYNGELYNTPELKKELQTQGYTFSSYSDTEVLLTSYIHWKEECVKRLNGIFAFAVYNETTKELFLARDHLGVKPLFFSLKNGNFIFASELKALLKHPLISPVVSKEGVYELIGLCPARSPFCAIFKDIIELPPAYYVIYNSKGITMEEYWKLKPQNLDKNIEEIKEMVKNLVIDAIKRQLVSDFEICSFLSGGLDSTIITTVANRALKNQGKTLKTFSIDYEENKNYYTFNMFQPTLDTDFAKMASQEIGTDHIIVEIDNDQLSESLYQATVANDLPGMADIDSSLLLFTKEVRKHAKVALSGECADEIFGGYPWYWSSSYKDVKTFPWSPSLDFRSKLLSQKYSKDELKEYVNSKYQQSVAKVILPESDSEQDLRHRILYYLNVKWFMLTLLNRKDRMSMINSLEVRVPFADYRLVELLYSIPWKVKHLGNTEKGLLRSAFEGLIPEIVRSRKKSPYPKTYNPRYLKNVRAKVEKIINSSSIFEIINKEQLKEILDNPNFTFEKPWFGQLMTLPQFFGYIVQLDFWIKNYNVNFE</sequence>
<evidence type="ECO:0000256" key="2">
    <source>
        <dbReference type="ARBA" id="ARBA00005752"/>
    </source>
</evidence>
<dbReference type="InterPro" id="IPR006426">
    <property type="entry name" value="Asn_synth_AEB"/>
</dbReference>
<dbReference type="CDD" id="cd00712">
    <property type="entry name" value="AsnB"/>
    <property type="match status" value="1"/>
</dbReference>
<evidence type="ECO:0000256" key="8">
    <source>
        <dbReference type="ARBA" id="ARBA00048741"/>
    </source>
</evidence>
<evidence type="ECO:0000256" key="7">
    <source>
        <dbReference type="ARBA" id="ARBA00022962"/>
    </source>
</evidence>
<comment type="similarity">
    <text evidence="2">Belongs to the asparagine synthetase family.</text>
</comment>
<dbReference type="SUPFAM" id="SSF52402">
    <property type="entry name" value="Adenine nucleotide alpha hydrolases-like"/>
    <property type="match status" value="1"/>
</dbReference>
<gene>
    <name evidence="13" type="primary">asnB</name>
    <name evidence="13" type="ORF">ELD05_04995</name>
</gene>
<dbReference type="InterPro" id="IPR051786">
    <property type="entry name" value="ASN_synthetase/amidase"/>
</dbReference>
<evidence type="ECO:0000256" key="3">
    <source>
        <dbReference type="ARBA" id="ARBA00012737"/>
    </source>
</evidence>
<keyword evidence="4 10" id="KW-0547">Nucleotide-binding</keyword>
<keyword evidence="7 9" id="KW-0315">Glutamine amidotransferase</keyword>
<dbReference type="PANTHER" id="PTHR43284:SF1">
    <property type="entry name" value="ASPARAGINE SYNTHETASE"/>
    <property type="match status" value="1"/>
</dbReference>
<evidence type="ECO:0000256" key="11">
    <source>
        <dbReference type="PIRSR" id="PIRSR001589-3"/>
    </source>
</evidence>
<dbReference type="PROSITE" id="PS51278">
    <property type="entry name" value="GATASE_TYPE_2"/>
    <property type="match status" value="1"/>
</dbReference>
<organism evidence="13 14">
    <name type="scientific">Caldicellulosiruptor changbaiensis</name>
    <dbReference type="NCBI Taxonomy" id="1222016"/>
    <lineage>
        <taxon>Bacteria</taxon>
        <taxon>Bacillati</taxon>
        <taxon>Bacillota</taxon>
        <taxon>Bacillota incertae sedis</taxon>
        <taxon>Caldicellulosiruptorales</taxon>
        <taxon>Caldicellulosiruptoraceae</taxon>
        <taxon>Caldicellulosiruptor</taxon>
    </lineage>
</organism>
<dbReference type="PIRSF" id="PIRSF001589">
    <property type="entry name" value="Asn_synthetase_glu-h"/>
    <property type="match status" value="1"/>
</dbReference>
<dbReference type="InterPro" id="IPR017932">
    <property type="entry name" value="GATase_2_dom"/>
</dbReference>
<evidence type="ECO:0000313" key="13">
    <source>
        <dbReference type="EMBL" id="AZT90060.1"/>
    </source>
</evidence>
<comment type="pathway">
    <text evidence="1">Amino-acid biosynthesis; L-asparagine biosynthesis; L-asparagine from L-aspartate (L-Gln route): step 1/1.</text>
</comment>
<evidence type="ECO:0000256" key="5">
    <source>
        <dbReference type="ARBA" id="ARBA00022840"/>
    </source>
</evidence>
<evidence type="ECO:0000256" key="9">
    <source>
        <dbReference type="PIRSR" id="PIRSR001589-1"/>
    </source>
</evidence>
<protein>
    <recommendedName>
        <fullName evidence="3">asparagine synthase (glutamine-hydrolyzing)</fullName>
        <ecNumber evidence="3">6.3.5.4</ecNumber>
    </recommendedName>
</protein>